<evidence type="ECO:0000256" key="1">
    <source>
        <dbReference type="SAM" id="MobiDB-lite"/>
    </source>
</evidence>
<dbReference type="Proteomes" id="UP001519460">
    <property type="component" value="Unassembled WGS sequence"/>
</dbReference>
<accession>A0ABD0KGY9</accession>
<dbReference type="SUPFAM" id="SSF53448">
    <property type="entry name" value="Nucleotide-diphospho-sugar transferases"/>
    <property type="match status" value="1"/>
</dbReference>
<dbReference type="PANTHER" id="PTHR46830">
    <property type="entry name" value="TRANSFERASE, PUTATIVE-RELATED"/>
    <property type="match status" value="1"/>
</dbReference>
<dbReference type="InterPro" id="IPR007577">
    <property type="entry name" value="GlycoTrfase_DXD_sugar-bd_CS"/>
</dbReference>
<feature type="region of interest" description="Disordered" evidence="1">
    <location>
        <begin position="164"/>
        <end position="195"/>
    </location>
</feature>
<evidence type="ECO:0000313" key="2">
    <source>
        <dbReference type="EMBL" id="KAK7486303.1"/>
    </source>
</evidence>
<feature type="non-terminal residue" evidence="2">
    <location>
        <position position="355"/>
    </location>
</feature>
<keyword evidence="3" id="KW-1185">Reference proteome</keyword>
<dbReference type="PANTHER" id="PTHR46830:SF2">
    <property type="entry name" value="ALPHA-1,4-N-ACETYLGLUCOSAMINYLTRANSFERASE"/>
    <property type="match status" value="1"/>
</dbReference>
<evidence type="ECO:0000313" key="3">
    <source>
        <dbReference type="Proteomes" id="UP001519460"/>
    </source>
</evidence>
<dbReference type="InterPro" id="IPR029044">
    <property type="entry name" value="Nucleotide-diphossugar_trans"/>
</dbReference>
<comment type="caution">
    <text evidence="2">The sequence shown here is derived from an EMBL/GenBank/DDBJ whole genome shotgun (WGS) entry which is preliminary data.</text>
</comment>
<protein>
    <recommendedName>
        <fullName evidence="4">Alpha 1,4-glycosyltransferase domain-containing protein</fullName>
    </recommendedName>
</protein>
<name>A0ABD0KGY9_9CAEN</name>
<dbReference type="Gene3D" id="3.90.550.20">
    <property type="match status" value="1"/>
</dbReference>
<proteinExistence type="predicted"/>
<dbReference type="EMBL" id="JACVVK020000181">
    <property type="protein sequence ID" value="KAK7486303.1"/>
    <property type="molecule type" value="Genomic_DNA"/>
</dbReference>
<gene>
    <name evidence="2" type="ORF">BaRGS_00022473</name>
</gene>
<dbReference type="AlphaFoldDB" id="A0ABD0KGY9"/>
<reference evidence="2 3" key="1">
    <citation type="journal article" date="2023" name="Sci. Data">
        <title>Genome assembly of the Korean intertidal mud-creeper Batillaria attramentaria.</title>
        <authorList>
            <person name="Patra A.K."/>
            <person name="Ho P.T."/>
            <person name="Jun S."/>
            <person name="Lee S.J."/>
            <person name="Kim Y."/>
            <person name="Won Y.J."/>
        </authorList>
    </citation>
    <scope>NUCLEOTIDE SEQUENCE [LARGE SCALE GENOMIC DNA]</scope>
    <source>
        <strain evidence="2">Wonlab-2016</strain>
    </source>
</reference>
<organism evidence="2 3">
    <name type="scientific">Batillaria attramentaria</name>
    <dbReference type="NCBI Taxonomy" id="370345"/>
    <lineage>
        <taxon>Eukaryota</taxon>
        <taxon>Metazoa</taxon>
        <taxon>Spiralia</taxon>
        <taxon>Lophotrochozoa</taxon>
        <taxon>Mollusca</taxon>
        <taxon>Gastropoda</taxon>
        <taxon>Caenogastropoda</taxon>
        <taxon>Sorbeoconcha</taxon>
        <taxon>Cerithioidea</taxon>
        <taxon>Batillariidae</taxon>
        <taxon>Batillaria</taxon>
    </lineage>
</organism>
<sequence length="355" mass="40422">MDAARFDSAPGQPYTPSMDHDLIDEVALYNPFRRGNSWPGLKKKLDMHPSLSARAAKSLRDRTILLMDRRRAQLRAQDSASGIDVPPPNSFETAVDEAILLKQEAEKEERPKLKTLQADTKVVAAAEAVGRGEPADTSGAGAESSIKRKRTDFVQLMKLKLEQEERARKQDKEEREEAEQHRKREMEAKAQAEAERQRAELRAQEPCLVLLHADLLPKGLYWDTLLRLVPNILHVKRSAPTVIFGHDVKVIEHSSDIARLQAVKTFGGVYTDTDYLLLNSVDDLRHHSVVMGNTIPNYNYCNCVFMGKAGAEFFRLWYDSYRTFNDRVWGYHSTVLPYKLHKDHPNVSFHAVETF</sequence>
<dbReference type="Pfam" id="PF04488">
    <property type="entry name" value="Gly_transf_sug"/>
    <property type="match status" value="1"/>
</dbReference>
<evidence type="ECO:0008006" key="4">
    <source>
        <dbReference type="Google" id="ProtNLM"/>
    </source>
</evidence>